<evidence type="ECO:0000313" key="4">
    <source>
        <dbReference type="Proteomes" id="UP000607311"/>
    </source>
</evidence>
<evidence type="ECO:0000256" key="2">
    <source>
        <dbReference type="SAM" id="Phobius"/>
    </source>
</evidence>
<dbReference type="InterPro" id="IPR009339">
    <property type="entry name" value="DUF998"/>
</dbReference>
<feature type="transmembrane region" description="Helical" evidence="2">
    <location>
        <begin position="125"/>
        <end position="144"/>
    </location>
</feature>
<dbReference type="Proteomes" id="UP000607311">
    <property type="component" value="Unassembled WGS sequence"/>
</dbReference>
<keyword evidence="4" id="KW-1185">Reference proteome</keyword>
<keyword evidence="2" id="KW-1133">Transmembrane helix</keyword>
<name>A0A9W5XMN7_9ACTN</name>
<dbReference type="RefSeq" id="WP_093401604.1">
    <property type="nucleotide sequence ID" value="NZ_BOPD01000043.1"/>
</dbReference>
<organism evidence="3 4">
    <name type="scientific">Micromonospora sediminimaris</name>
    <dbReference type="NCBI Taxonomy" id="547162"/>
    <lineage>
        <taxon>Bacteria</taxon>
        <taxon>Bacillati</taxon>
        <taxon>Actinomycetota</taxon>
        <taxon>Actinomycetes</taxon>
        <taxon>Micromonosporales</taxon>
        <taxon>Micromonosporaceae</taxon>
        <taxon>Micromonospora</taxon>
    </lineage>
</organism>
<accession>A0A9W5XMN7</accession>
<feature type="region of interest" description="Disordered" evidence="1">
    <location>
        <begin position="165"/>
        <end position="208"/>
    </location>
</feature>
<feature type="transmembrane region" description="Helical" evidence="2">
    <location>
        <begin position="218"/>
        <end position="240"/>
    </location>
</feature>
<feature type="transmembrane region" description="Helical" evidence="2">
    <location>
        <begin position="252"/>
        <end position="270"/>
    </location>
</feature>
<keyword evidence="2" id="KW-0812">Transmembrane</keyword>
<keyword evidence="2" id="KW-0472">Membrane</keyword>
<feature type="transmembrane region" description="Helical" evidence="2">
    <location>
        <begin position="85"/>
        <end position="105"/>
    </location>
</feature>
<evidence type="ECO:0008006" key="5">
    <source>
        <dbReference type="Google" id="ProtNLM"/>
    </source>
</evidence>
<evidence type="ECO:0000256" key="1">
    <source>
        <dbReference type="SAM" id="MobiDB-lite"/>
    </source>
</evidence>
<dbReference type="Pfam" id="PF06197">
    <property type="entry name" value="DUF998"/>
    <property type="match status" value="1"/>
</dbReference>
<dbReference type="OrthoDB" id="8159487at2"/>
<evidence type="ECO:0000313" key="3">
    <source>
        <dbReference type="EMBL" id="GIJ36184.1"/>
    </source>
</evidence>
<dbReference type="AlphaFoldDB" id="A0A9W5XMN7"/>
<dbReference type="EMBL" id="BOPD01000043">
    <property type="protein sequence ID" value="GIJ36184.1"/>
    <property type="molecule type" value="Genomic_DNA"/>
</dbReference>
<reference evidence="3" key="1">
    <citation type="submission" date="2021-01" db="EMBL/GenBank/DDBJ databases">
        <title>Whole genome shotgun sequence of Verrucosispora sediminis NBRC 107745.</title>
        <authorList>
            <person name="Komaki H."/>
            <person name="Tamura T."/>
        </authorList>
    </citation>
    <scope>NUCLEOTIDE SEQUENCE</scope>
    <source>
        <strain evidence="3">NBRC 107745</strain>
    </source>
</reference>
<protein>
    <recommendedName>
        <fullName evidence="5">DUF998 domain-containing protein</fullName>
    </recommendedName>
</protein>
<proteinExistence type="predicted"/>
<feature type="transmembrane region" description="Helical" evidence="2">
    <location>
        <begin position="52"/>
        <end position="73"/>
    </location>
</feature>
<comment type="caution">
    <text evidence="3">The sequence shown here is derived from an EMBL/GenBank/DDBJ whole genome shotgun (WGS) entry which is preliminary data.</text>
</comment>
<sequence length="272" mass="27742">MKDVRTCIATAAAILAPATMIGVDLTDGATRPGYQLTRHWISHLSLGDLGWLGTVKLVAVGLLIVAIAIGLRDRARAAGETPRGATWKSVALAGLALVSTAVFPIDPGLDYPPGAIGRQTWLGGLHDLAGLLVVAALTVTAWRLGRDLDPRGATVRAAITHAGQRADADAEPAAGDDTDAISESGIDERTDPTAGPASGQLVGTGGQPTGWRDVGRGVAALVLTAFLTCATLVTLDHAGLFPGAPGGAFERIAIYAGIAWLGAAGTRLLTRP</sequence>
<gene>
    <name evidence="3" type="ORF">Vse01_53320</name>
</gene>